<evidence type="ECO:0000313" key="2">
    <source>
        <dbReference type="EMBL" id="TYK31545.1"/>
    </source>
</evidence>
<feature type="signal peptide" evidence="1">
    <location>
        <begin position="1"/>
        <end position="18"/>
    </location>
</feature>
<dbReference type="Gene3D" id="2.30.29.30">
    <property type="entry name" value="Pleckstrin-homology domain (PH domain)/Phosphotyrosine-binding domain (PTB)"/>
    <property type="match status" value="1"/>
</dbReference>
<name>A0A5D3E892_CUCMM</name>
<keyword evidence="1" id="KW-0732">Signal</keyword>
<dbReference type="Proteomes" id="UP000321947">
    <property type="component" value="Unassembled WGS sequence"/>
</dbReference>
<gene>
    <name evidence="2" type="ORF">E5676_scaffold172G00330</name>
</gene>
<accession>A0A5D3E892</accession>
<protein>
    <submittedName>
        <fullName evidence="2">Pleckstrin-like proteiny-like domain-containing protein</fullName>
    </submittedName>
</protein>
<evidence type="ECO:0000313" key="3">
    <source>
        <dbReference type="Proteomes" id="UP000321947"/>
    </source>
</evidence>
<sequence>MFCGLALLGMEVLWLSYSRLLFGEGGGCSLNLSHGMADLVSYGNANRDTEQALIALKKGSQLLKYGRKGKPKFCPFRLSNNCCVPEGSMLIIGTSPLPVGL</sequence>
<organism evidence="2 3">
    <name type="scientific">Cucumis melo var. makuwa</name>
    <name type="common">Oriental melon</name>
    <dbReference type="NCBI Taxonomy" id="1194695"/>
    <lineage>
        <taxon>Eukaryota</taxon>
        <taxon>Viridiplantae</taxon>
        <taxon>Streptophyta</taxon>
        <taxon>Embryophyta</taxon>
        <taxon>Tracheophyta</taxon>
        <taxon>Spermatophyta</taxon>
        <taxon>Magnoliopsida</taxon>
        <taxon>eudicotyledons</taxon>
        <taxon>Gunneridae</taxon>
        <taxon>Pentapetalae</taxon>
        <taxon>rosids</taxon>
        <taxon>fabids</taxon>
        <taxon>Cucurbitales</taxon>
        <taxon>Cucurbitaceae</taxon>
        <taxon>Benincaseae</taxon>
        <taxon>Cucumis</taxon>
    </lineage>
</organism>
<dbReference type="EMBL" id="SSTD01000132">
    <property type="protein sequence ID" value="TYK31545.1"/>
    <property type="molecule type" value="Genomic_DNA"/>
</dbReference>
<evidence type="ECO:0000256" key="1">
    <source>
        <dbReference type="SAM" id="SignalP"/>
    </source>
</evidence>
<proteinExistence type="predicted"/>
<comment type="caution">
    <text evidence="2">The sequence shown here is derived from an EMBL/GenBank/DDBJ whole genome shotgun (WGS) entry which is preliminary data.</text>
</comment>
<dbReference type="InterPro" id="IPR011993">
    <property type="entry name" value="PH-like_dom_sf"/>
</dbReference>
<dbReference type="AlphaFoldDB" id="A0A5D3E892"/>
<reference evidence="2 3" key="1">
    <citation type="submission" date="2019-08" db="EMBL/GenBank/DDBJ databases">
        <title>Draft genome sequences of two oriental melons (Cucumis melo L. var makuwa).</title>
        <authorList>
            <person name="Kwon S.-Y."/>
        </authorList>
    </citation>
    <scope>NUCLEOTIDE SEQUENCE [LARGE SCALE GENOMIC DNA]</scope>
    <source>
        <strain evidence="3">cv. Chang Bougi</strain>
        <tissue evidence="2">Leaf</tissue>
    </source>
</reference>
<feature type="chain" id="PRO_5022970730" evidence="1">
    <location>
        <begin position="19"/>
        <end position="101"/>
    </location>
</feature>